<evidence type="ECO:0000313" key="1">
    <source>
        <dbReference type="EMBL" id="KAG1523680.1"/>
    </source>
</evidence>
<reference evidence="2" key="1">
    <citation type="journal article" date="2020" name="Microb. Genom.">
        <title>Genetic diversity of clinical and environmental Mucorales isolates obtained from an investigation of mucormycosis cases among solid organ transplant recipients.</title>
        <authorList>
            <person name="Nguyen M.H."/>
            <person name="Kaul D."/>
            <person name="Muto C."/>
            <person name="Cheng S.J."/>
            <person name="Richter R.A."/>
            <person name="Bruno V.M."/>
            <person name="Liu G."/>
            <person name="Beyhan S."/>
            <person name="Sundermann A.J."/>
            <person name="Mounaud S."/>
            <person name="Pasculle A.W."/>
            <person name="Nierman W.C."/>
            <person name="Driscoll E."/>
            <person name="Cumbie R."/>
            <person name="Clancy C.J."/>
            <person name="Dupont C.L."/>
        </authorList>
    </citation>
    <scope>NUCLEOTIDE SEQUENCE</scope>
    <source>
        <strain evidence="2">GL16</strain>
    </source>
</reference>
<proteinExistence type="predicted"/>
<accession>A0A9P6XN09</accession>
<dbReference type="AlphaFoldDB" id="A0A9P6XN09"/>
<dbReference type="EMBL" id="JAANIT010011132">
    <property type="protein sequence ID" value="KAG1523680.1"/>
    <property type="molecule type" value="Genomic_DNA"/>
</dbReference>
<organism evidence="2 3">
    <name type="scientific">Rhizopus oryzae</name>
    <name type="common">Mucormycosis agent</name>
    <name type="synonym">Rhizopus arrhizus var. delemar</name>
    <dbReference type="NCBI Taxonomy" id="64495"/>
    <lineage>
        <taxon>Eukaryota</taxon>
        <taxon>Fungi</taxon>
        <taxon>Fungi incertae sedis</taxon>
        <taxon>Mucoromycota</taxon>
        <taxon>Mucoromycotina</taxon>
        <taxon>Mucoromycetes</taxon>
        <taxon>Mucorales</taxon>
        <taxon>Mucorineae</taxon>
        <taxon>Rhizopodaceae</taxon>
        <taxon>Rhizopus</taxon>
    </lineage>
</organism>
<dbReference type="EMBL" id="JAANIT010010029">
    <property type="protein sequence ID" value="KAG1524656.1"/>
    <property type="molecule type" value="Genomic_DNA"/>
</dbReference>
<name>A0A9P6XN09_RHIOR</name>
<gene>
    <name evidence="2" type="ORF">G6F51_014403</name>
    <name evidence="1" type="ORF">G6F51_014495</name>
</gene>
<comment type="caution">
    <text evidence="2">The sequence shown here is derived from an EMBL/GenBank/DDBJ whole genome shotgun (WGS) entry which is preliminary data.</text>
</comment>
<evidence type="ECO:0000313" key="2">
    <source>
        <dbReference type="EMBL" id="KAG1524656.1"/>
    </source>
</evidence>
<protein>
    <submittedName>
        <fullName evidence="2">Uncharacterized protein</fullName>
    </submittedName>
</protein>
<sequence>MLLPIADDLVPVLTLLFRLCWIWSAVPAAWCTAQVVPIYKKGDPLQPANYRPISLTSTRLHHSTQSKAASVIVVVLWIKPSV</sequence>
<dbReference type="Proteomes" id="UP000717996">
    <property type="component" value="Unassembled WGS sequence"/>
</dbReference>
<evidence type="ECO:0000313" key="3">
    <source>
        <dbReference type="Proteomes" id="UP000717996"/>
    </source>
</evidence>